<dbReference type="Proteomes" id="UP000315295">
    <property type="component" value="Unassembled WGS sequence"/>
</dbReference>
<comment type="caution">
    <text evidence="1">The sequence shown here is derived from an EMBL/GenBank/DDBJ whole genome shotgun (WGS) entry which is preliminary data.</text>
</comment>
<evidence type="ECO:0000313" key="1">
    <source>
        <dbReference type="EMBL" id="TQD83872.1"/>
    </source>
</evidence>
<proteinExistence type="predicted"/>
<dbReference type="EMBL" id="VIEB01000662">
    <property type="protein sequence ID" value="TQD83872.1"/>
    <property type="molecule type" value="Genomic_DNA"/>
</dbReference>
<sequence length="122" mass="13247">MIPVQDSTAVKRRLALEPTFAFGLVRHLEGVFAGKRLDDEGAFAGVVGVAYRECKGVELAGLGEDDLGQCAFFACHKLNGSTAFGDEEVLGVDVFNGLERLDHPAWEWAMVVLYVESDEDSP</sequence>
<evidence type="ECO:0000313" key="2">
    <source>
        <dbReference type="Proteomes" id="UP000315295"/>
    </source>
</evidence>
<accession>A0A540LC79</accession>
<dbReference type="AlphaFoldDB" id="A0A540LC79"/>
<keyword evidence="2" id="KW-1185">Reference proteome</keyword>
<reference evidence="1 2" key="1">
    <citation type="journal article" date="2019" name="G3 (Bethesda)">
        <title>Sequencing of a Wild Apple (Malus baccata) Genome Unravels the Differences Between Cultivated and Wild Apple Species Regarding Disease Resistance and Cold Tolerance.</title>
        <authorList>
            <person name="Chen X."/>
        </authorList>
    </citation>
    <scope>NUCLEOTIDE SEQUENCE [LARGE SCALE GENOMIC DNA]</scope>
    <source>
        <strain evidence="2">cv. Shandingzi</strain>
        <tissue evidence="1">Leaves</tissue>
    </source>
</reference>
<protein>
    <submittedName>
        <fullName evidence="1">Uncharacterized protein</fullName>
    </submittedName>
</protein>
<organism evidence="1 2">
    <name type="scientific">Malus baccata</name>
    <name type="common">Siberian crab apple</name>
    <name type="synonym">Pyrus baccata</name>
    <dbReference type="NCBI Taxonomy" id="106549"/>
    <lineage>
        <taxon>Eukaryota</taxon>
        <taxon>Viridiplantae</taxon>
        <taxon>Streptophyta</taxon>
        <taxon>Embryophyta</taxon>
        <taxon>Tracheophyta</taxon>
        <taxon>Spermatophyta</taxon>
        <taxon>Magnoliopsida</taxon>
        <taxon>eudicotyledons</taxon>
        <taxon>Gunneridae</taxon>
        <taxon>Pentapetalae</taxon>
        <taxon>rosids</taxon>
        <taxon>fabids</taxon>
        <taxon>Rosales</taxon>
        <taxon>Rosaceae</taxon>
        <taxon>Amygdaloideae</taxon>
        <taxon>Maleae</taxon>
        <taxon>Malus</taxon>
    </lineage>
</organism>
<name>A0A540LC79_MALBA</name>
<gene>
    <name evidence="1" type="ORF">C1H46_030572</name>
</gene>